<dbReference type="KEGG" id="sva:SVA_2539"/>
<gene>
    <name evidence="2" type="ORF">SVA_2539</name>
</gene>
<dbReference type="EMBL" id="AP014936">
    <property type="protein sequence ID" value="BAU49087.1"/>
    <property type="molecule type" value="Genomic_DNA"/>
</dbReference>
<accession>A0A1B4VEI9</accession>
<dbReference type="Proteomes" id="UP000218899">
    <property type="component" value="Chromosome"/>
</dbReference>
<keyword evidence="3" id="KW-1185">Reference proteome</keyword>
<feature type="chain" id="PRO_5008571385" evidence="1">
    <location>
        <begin position="22"/>
        <end position="131"/>
    </location>
</feature>
<feature type="signal peptide" evidence="1">
    <location>
        <begin position="1"/>
        <end position="21"/>
    </location>
</feature>
<evidence type="ECO:0000313" key="3">
    <source>
        <dbReference type="Proteomes" id="UP000218899"/>
    </source>
</evidence>
<sequence>MRRFAFACLFVLPLYAVPSFAQDELPSLHTHGPRAQDGESVRLDELAPGLRRLRQGTFDVPFGTLDYRLVSRGLRADLRFAGAAAAVLVGYRGGEPRLELAEWRAYRGNVRLAVTARDGDGGYRLEFTRSF</sequence>
<name>A0A1B4VEI9_9GAMM</name>
<evidence type="ECO:0000313" key="2">
    <source>
        <dbReference type="EMBL" id="BAU49087.1"/>
    </source>
</evidence>
<organism evidence="2 3">
    <name type="scientific">Sulfurifustis variabilis</name>
    <dbReference type="NCBI Taxonomy" id="1675686"/>
    <lineage>
        <taxon>Bacteria</taxon>
        <taxon>Pseudomonadati</taxon>
        <taxon>Pseudomonadota</taxon>
        <taxon>Gammaproteobacteria</taxon>
        <taxon>Acidiferrobacterales</taxon>
        <taxon>Acidiferrobacteraceae</taxon>
        <taxon>Sulfurifustis</taxon>
    </lineage>
</organism>
<dbReference type="RefSeq" id="WP_096461538.1">
    <property type="nucleotide sequence ID" value="NZ_AP014936.1"/>
</dbReference>
<proteinExistence type="predicted"/>
<protein>
    <submittedName>
        <fullName evidence="2">Uncharacterized protein</fullName>
    </submittedName>
</protein>
<dbReference type="AlphaFoldDB" id="A0A1B4VEI9"/>
<reference evidence="2 3" key="1">
    <citation type="submission" date="2015-08" db="EMBL/GenBank/DDBJ databases">
        <title>Complete genome sequence of Sulfurifustis variabilis.</title>
        <authorList>
            <person name="Miura A."/>
            <person name="Kojima H."/>
            <person name="Fukui M."/>
        </authorList>
    </citation>
    <scope>NUCLEOTIDE SEQUENCE [LARGE SCALE GENOMIC DNA]</scope>
    <source>
        <strain evidence="3">skN76</strain>
    </source>
</reference>
<evidence type="ECO:0000256" key="1">
    <source>
        <dbReference type="SAM" id="SignalP"/>
    </source>
</evidence>
<keyword evidence="1" id="KW-0732">Signal</keyword>